<dbReference type="EMBL" id="JAHMUF010000015">
    <property type="protein sequence ID" value="KAG7192814.1"/>
    <property type="molecule type" value="Genomic_DNA"/>
</dbReference>
<evidence type="ECO:0000256" key="1">
    <source>
        <dbReference type="ARBA" id="ARBA00006247"/>
    </source>
</evidence>
<dbReference type="PANTHER" id="PTHR32494">
    <property type="entry name" value="ALLANTOATE DEIMINASE-RELATED"/>
    <property type="match status" value="1"/>
</dbReference>
<dbReference type="PIRSF" id="PIRSF001235">
    <property type="entry name" value="Amidase_carbamoylase"/>
    <property type="match status" value="1"/>
</dbReference>
<dbReference type="Proteomes" id="UP000790833">
    <property type="component" value="Unassembled WGS sequence"/>
</dbReference>
<keyword evidence="2" id="KW-0378">Hydrolase</keyword>
<evidence type="ECO:0000313" key="4">
    <source>
        <dbReference type="EMBL" id="KAG7192814.1"/>
    </source>
</evidence>
<proteinExistence type="inferred from homology"/>
<comment type="similarity">
    <text evidence="1">Belongs to the peptidase M20A family.</text>
</comment>
<dbReference type="InterPro" id="IPR011650">
    <property type="entry name" value="Peptidase_M20_dimer"/>
</dbReference>
<feature type="domain" description="Peptidase M20 dimerisation" evidence="3">
    <location>
        <begin position="221"/>
        <end position="318"/>
    </location>
</feature>
<dbReference type="SUPFAM" id="SSF55031">
    <property type="entry name" value="Bacterial exopeptidase dimerisation domain"/>
    <property type="match status" value="1"/>
</dbReference>
<dbReference type="PANTHER" id="PTHR32494:SF5">
    <property type="entry name" value="ALLANTOATE AMIDOHYDROLASE"/>
    <property type="match status" value="1"/>
</dbReference>
<dbReference type="InterPro" id="IPR002933">
    <property type="entry name" value="Peptidase_M20"/>
</dbReference>
<name>A0A9P7V7Q7_9ASCO</name>
<accession>A0A9P7V7Q7</accession>
<evidence type="ECO:0000313" key="5">
    <source>
        <dbReference type="Proteomes" id="UP000790833"/>
    </source>
</evidence>
<dbReference type="InterPro" id="IPR010158">
    <property type="entry name" value="Amidase_Cbmase"/>
</dbReference>
<dbReference type="AlphaFoldDB" id="A0A9P7V7Q7"/>
<keyword evidence="5" id="KW-1185">Reference proteome</keyword>
<organism evidence="4 5">
    <name type="scientific">Scheffersomyces spartinae</name>
    <dbReference type="NCBI Taxonomy" id="45513"/>
    <lineage>
        <taxon>Eukaryota</taxon>
        <taxon>Fungi</taxon>
        <taxon>Dikarya</taxon>
        <taxon>Ascomycota</taxon>
        <taxon>Saccharomycotina</taxon>
        <taxon>Pichiomycetes</taxon>
        <taxon>Debaryomycetaceae</taxon>
        <taxon>Scheffersomyces</taxon>
    </lineage>
</organism>
<dbReference type="OrthoDB" id="4676at2759"/>
<gene>
    <name evidence="4" type="ORF">KQ657_001269</name>
</gene>
<protein>
    <recommendedName>
        <fullName evidence="3">Peptidase M20 dimerisation domain-containing protein</fullName>
    </recommendedName>
</protein>
<dbReference type="Pfam" id="PF07687">
    <property type="entry name" value="M20_dimer"/>
    <property type="match status" value="1"/>
</dbReference>
<dbReference type="Pfam" id="PF01546">
    <property type="entry name" value="Peptidase_M20"/>
    <property type="match status" value="1"/>
</dbReference>
<dbReference type="CDD" id="cd03884">
    <property type="entry name" value="M20_bAS"/>
    <property type="match status" value="1"/>
</dbReference>
<dbReference type="GeneID" id="66114643"/>
<evidence type="ECO:0000256" key="2">
    <source>
        <dbReference type="ARBA" id="ARBA00022801"/>
    </source>
</evidence>
<dbReference type="Gene3D" id="3.30.70.360">
    <property type="match status" value="1"/>
</dbReference>
<dbReference type="InterPro" id="IPR036264">
    <property type="entry name" value="Bact_exopeptidase_dim_dom"/>
</dbReference>
<evidence type="ECO:0000259" key="3">
    <source>
        <dbReference type="Pfam" id="PF07687"/>
    </source>
</evidence>
<dbReference type="Gene3D" id="3.40.630.10">
    <property type="entry name" value="Zn peptidases"/>
    <property type="match status" value="1"/>
</dbReference>
<comment type="caution">
    <text evidence="4">The sequence shown here is derived from an EMBL/GenBank/DDBJ whole genome shotgun (WGS) entry which is preliminary data.</text>
</comment>
<sequence>MNQLKIKQGRLVDTIHHTAQWGASGVWGSHPTETGVRRLALGDEDKKVRDWLVEEARLLGCEVKVDAVGNIFAIYPGKDNLQPPTGMGSHLDTQPTGGRYDGIYGVLSGLEVLRTMKDNNYVPNYPVALVDWTNEEGARFPVNTIASAVWAGLQTKEYAYDLESIYDTDRVTFGGELSRIGYKGETDASHVTNPLAAHFEIHIEQGPILEEENKKIGIVTGVQGYSWNRVIIKGIACHAGTTPMKSRADALEMAAKMILKGIEIAEGHGGQATIGTMSVEPSSINVIPERVEFSFDARHHEDAILKQIVEEAEAAFTAIGAYGKNGSKPLPVEFTNTMTSHSVKFDTNNIRTVKQAALALFKAEDVKEIISGAGHDSCNTSRVIPTSMIFIPSKNGISHNPEEYSSPEDVENGFKVLLETIIRYDQQRKEQSI</sequence>
<reference evidence="4" key="1">
    <citation type="submission" date="2021-03" db="EMBL/GenBank/DDBJ databases">
        <authorList>
            <person name="Palmer J.M."/>
        </authorList>
    </citation>
    <scope>NUCLEOTIDE SEQUENCE</scope>
    <source>
        <strain evidence="4">ARV_011</strain>
    </source>
</reference>
<dbReference type="GO" id="GO:0016813">
    <property type="term" value="F:hydrolase activity, acting on carbon-nitrogen (but not peptide) bonds, in linear amidines"/>
    <property type="evidence" value="ECO:0007669"/>
    <property type="project" value="InterPro"/>
</dbReference>
<dbReference type="SUPFAM" id="SSF53187">
    <property type="entry name" value="Zn-dependent exopeptidases"/>
    <property type="match status" value="1"/>
</dbReference>
<dbReference type="NCBIfam" id="TIGR01879">
    <property type="entry name" value="hydantase"/>
    <property type="match status" value="1"/>
</dbReference>
<dbReference type="RefSeq" id="XP_043048364.1">
    <property type="nucleotide sequence ID" value="XM_043192069.1"/>
</dbReference>